<dbReference type="EMBL" id="GBXM01105356">
    <property type="protein sequence ID" value="JAH03221.1"/>
    <property type="molecule type" value="Transcribed_RNA"/>
</dbReference>
<reference evidence="1" key="2">
    <citation type="journal article" date="2015" name="Fish Shellfish Immunol.">
        <title>Early steps in the European eel (Anguilla anguilla)-Vibrio vulnificus interaction in the gills: Role of the RtxA13 toxin.</title>
        <authorList>
            <person name="Callol A."/>
            <person name="Pajuelo D."/>
            <person name="Ebbesson L."/>
            <person name="Teles M."/>
            <person name="MacKenzie S."/>
            <person name="Amaro C."/>
        </authorList>
    </citation>
    <scope>NUCLEOTIDE SEQUENCE</scope>
</reference>
<organism evidence="1">
    <name type="scientific">Anguilla anguilla</name>
    <name type="common">European freshwater eel</name>
    <name type="synonym">Muraena anguilla</name>
    <dbReference type="NCBI Taxonomy" id="7936"/>
    <lineage>
        <taxon>Eukaryota</taxon>
        <taxon>Metazoa</taxon>
        <taxon>Chordata</taxon>
        <taxon>Craniata</taxon>
        <taxon>Vertebrata</taxon>
        <taxon>Euteleostomi</taxon>
        <taxon>Actinopterygii</taxon>
        <taxon>Neopterygii</taxon>
        <taxon>Teleostei</taxon>
        <taxon>Anguilliformes</taxon>
        <taxon>Anguillidae</taxon>
        <taxon>Anguilla</taxon>
    </lineage>
</organism>
<protein>
    <submittedName>
        <fullName evidence="1">Uncharacterized protein</fullName>
    </submittedName>
</protein>
<proteinExistence type="predicted"/>
<evidence type="ECO:0000313" key="1">
    <source>
        <dbReference type="EMBL" id="JAH03221.1"/>
    </source>
</evidence>
<name>A0A0E9PF10_ANGAN</name>
<accession>A0A0E9PF10</accession>
<reference evidence="1" key="1">
    <citation type="submission" date="2014-11" db="EMBL/GenBank/DDBJ databases">
        <authorList>
            <person name="Amaro Gonzalez C."/>
        </authorList>
    </citation>
    <scope>NUCLEOTIDE SEQUENCE</scope>
</reference>
<dbReference type="AlphaFoldDB" id="A0A0E9PF10"/>
<sequence length="54" mass="6411">MIFHICAARQYICFICDLSLAQLLNKYDFSFIRIEKEHKSRIFVFCSLHLALTV</sequence>